<dbReference type="GO" id="GO:0005662">
    <property type="term" value="C:DNA replication factor A complex"/>
    <property type="evidence" value="ECO:0007669"/>
    <property type="project" value="TreeGrafter"/>
</dbReference>
<dbReference type="Proteomes" id="UP000081671">
    <property type="component" value="Unplaced"/>
</dbReference>
<evidence type="ECO:0000256" key="1">
    <source>
        <dbReference type="ARBA" id="ARBA00004123"/>
    </source>
</evidence>
<keyword evidence="4" id="KW-0539">Nucleus</keyword>
<feature type="domain" description="Replication protein A C-terminal" evidence="6">
    <location>
        <begin position="147"/>
        <end position="236"/>
    </location>
</feature>
<dbReference type="RefSeq" id="XP_012867385.1">
    <property type="nucleotide sequence ID" value="XM_013011931.1"/>
</dbReference>
<reference evidence="8" key="1">
    <citation type="submission" date="2025-08" db="UniProtKB">
        <authorList>
            <consortium name="RefSeq"/>
        </authorList>
    </citation>
    <scope>IDENTIFICATION</scope>
    <source>
        <tissue evidence="8">Kidney</tissue>
    </source>
</reference>
<dbReference type="InterPro" id="IPR014892">
    <property type="entry name" value="RPA_C"/>
</dbReference>
<dbReference type="SUPFAM" id="SSF46785">
    <property type="entry name" value="Winged helix' DNA-binding domain"/>
    <property type="match status" value="1"/>
</dbReference>
<comment type="subcellular location">
    <subcellularLocation>
        <location evidence="1">Nucleus</location>
    </subcellularLocation>
</comment>
<dbReference type="Pfam" id="PF08784">
    <property type="entry name" value="RPA_C"/>
    <property type="match status" value="1"/>
</dbReference>
<dbReference type="Gene3D" id="2.40.50.140">
    <property type="entry name" value="Nucleic acid-binding proteins"/>
    <property type="match status" value="1"/>
</dbReference>
<keyword evidence="3" id="KW-0238">DNA-binding</keyword>
<evidence type="ECO:0000256" key="3">
    <source>
        <dbReference type="ARBA" id="ARBA00023125"/>
    </source>
</evidence>
<dbReference type="OrthoDB" id="25571at2759"/>
<keyword evidence="7" id="KW-1185">Reference proteome</keyword>
<dbReference type="GeneID" id="105982321"/>
<dbReference type="GO" id="GO:0006260">
    <property type="term" value="P:DNA replication"/>
    <property type="evidence" value="ECO:0007669"/>
    <property type="project" value="TreeGrafter"/>
</dbReference>
<evidence type="ECO:0000256" key="2">
    <source>
        <dbReference type="ARBA" id="ARBA00007815"/>
    </source>
</evidence>
<dbReference type="GO" id="GO:0006289">
    <property type="term" value="P:nucleotide-excision repair"/>
    <property type="evidence" value="ECO:0007669"/>
    <property type="project" value="TreeGrafter"/>
</dbReference>
<evidence type="ECO:0000256" key="4">
    <source>
        <dbReference type="ARBA" id="ARBA00023242"/>
    </source>
</evidence>
<dbReference type="GO" id="GO:0003697">
    <property type="term" value="F:single-stranded DNA binding"/>
    <property type="evidence" value="ECO:0007669"/>
    <property type="project" value="TreeGrafter"/>
</dbReference>
<evidence type="ECO:0000313" key="7">
    <source>
        <dbReference type="Proteomes" id="UP000081671"/>
    </source>
</evidence>
<dbReference type="Gene3D" id="1.10.10.10">
    <property type="entry name" value="Winged helix-like DNA-binding domain superfamily/Winged helix DNA-binding domain"/>
    <property type="match status" value="1"/>
</dbReference>
<evidence type="ECO:0000313" key="8">
    <source>
        <dbReference type="RefSeq" id="XP_012867385.1"/>
    </source>
</evidence>
<dbReference type="GO" id="GO:0000781">
    <property type="term" value="C:chromosome, telomeric region"/>
    <property type="evidence" value="ECO:0007669"/>
    <property type="project" value="TreeGrafter"/>
</dbReference>
<name>A0A1S3ETY3_DIPOR</name>
<dbReference type="AlphaFoldDB" id="A0A1S3ETY3"/>
<dbReference type="PANTHER" id="PTHR13989:SF53">
    <property type="entry name" value="REPLICATION PROTEIN A 30 KDA SUBUNIT"/>
    <property type="match status" value="1"/>
</dbReference>
<dbReference type="InterPro" id="IPR040260">
    <property type="entry name" value="RFA2-like"/>
</dbReference>
<dbReference type="InterPro" id="IPR012340">
    <property type="entry name" value="NA-bd_OB-fold"/>
</dbReference>
<dbReference type="KEGG" id="dord:105982321"/>
<dbReference type="InParanoid" id="A0A1S3ETY3"/>
<dbReference type="GO" id="GO:0035861">
    <property type="term" value="C:site of double-strand break"/>
    <property type="evidence" value="ECO:0007669"/>
    <property type="project" value="TreeGrafter"/>
</dbReference>
<evidence type="ECO:0000259" key="6">
    <source>
        <dbReference type="Pfam" id="PF08784"/>
    </source>
</evidence>
<organism evidence="7 8">
    <name type="scientific">Dipodomys ordii</name>
    <name type="common">Ord's kangaroo rat</name>
    <dbReference type="NCBI Taxonomy" id="10020"/>
    <lineage>
        <taxon>Eukaryota</taxon>
        <taxon>Metazoa</taxon>
        <taxon>Chordata</taxon>
        <taxon>Craniata</taxon>
        <taxon>Vertebrata</taxon>
        <taxon>Euteleostomi</taxon>
        <taxon>Mammalia</taxon>
        <taxon>Eutheria</taxon>
        <taxon>Euarchontoglires</taxon>
        <taxon>Glires</taxon>
        <taxon>Rodentia</taxon>
        <taxon>Castorimorpha</taxon>
        <taxon>Heteromyidae</taxon>
        <taxon>Dipodomyinae</taxon>
        <taxon>Dipodomys</taxon>
    </lineage>
</organism>
<evidence type="ECO:0000256" key="5">
    <source>
        <dbReference type="SAM" id="MobiDB-lite"/>
    </source>
</evidence>
<dbReference type="GO" id="GO:0000724">
    <property type="term" value="P:double-strand break repair via homologous recombination"/>
    <property type="evidence" value="ECO:0007669"/>
    <property type="project" value="TreeGrafter"/>
</dbReference>
<dbReference type="SUPFAM" id="SSF50249">
    <property type="entry name" value="Nucleic acid-binding proteins"/>
    <property type="match status" value="1"/>
</dbReference>
<dbReference type="PANTHER" id="PTHR13989">
    <property type="entry name" value="REPLICATION PROTEIN A-RELATED"/>
    <property type="match status" value="1"/>
</dbReference>
<dbReference type="InterPro" id="IPR036390">
    <property type="entry name" value="WH_DNA-bd_sf"/>
</dbReference>
<protein>
    <submittedName>
        <fullName evidence="8">Replication protein A 30 kDa subunit-like</fullName>
    </submittedName>
</protein>
<feature type="compositionally biased region" description="Low complexity" evidence="5">
    <location>
        <begin position="150"/>
        <end position="172"/>
    </location>
</feature>
<gene>
    <name evidence="8" type="primary">LOC105982321</name>
</gene>
<comment type="similarity">
    <text evidence="2">Belongs to the replication factor A protein 2 family.</text>
</comment>
<proteinExistence type="inferred from homology"/>
<sequence>MVNNVFTLNGHEVGRVSVTGVVKKIEVTSKFIRYKIDDMTSQPIGALEDVDEENGTQLVTVGAYVKAFGVLQCSGGANILKIACIHPLKNMNELTIHIVETVNAHMILGKSYPVYIGQRIASETEPAMASATGGRNEASGRESDEDSSGNQSSDQECSSNESSQEGSSHENSGILKSPRESTHVEEVLHLIHKCTLMEGKSFSDLQRELPSLTAENLQQAIKHLIGEGHIHTTADAEHFTCAV</sequence>
<dbReference type="InterPro" id="IPR036388">
    <property type="entry name" value="WH-like_DNA-bd_sf"/>
</dbReference>
<accession>A0A1S3ETY3</accession>
<feature type="region of interest" description="Disordered" evidence="5">
    <location>
        <begin position="126"/>
        <end position="181"/>
    </location>
</feature>